<reference evidence="2 3" key="1">
    <citation type="submission" date="2020-08" db="EMBL/GenBank/DDBJ databases">
        <title>Sequencing the genomes of 1000 actinobacteria strains.</title>
        <authorList>
            <person name="Klenk H.-P."/>
        </authorList>
    </citation>
    <scope>NUCLEOTIDE SEQUENCE [LARGE SCALE GENOMIC DNA]</scope>
    <source>
        <strain evidence="2 3">DSM 43023</strain>
    </source>
</reference>
<dbReference type="AlphaFoldDB" id="A0A7W7WEK6"/>
<evidence type="ECO:0000313" key="3">
    <source>
        <dbReference type="Proteomes" id="UP000534286"/>
    </source>
</evidence>
<dbReference type="EMBL" id="JACHJU010000006">
    <property type="protein sequence ID" value="MBB4943963.1"/>
    <property type="molecule type" value="Genomic_DNA"/>
</dbReference>
<keyword evidence="3" id="KW-1185">Reference proteome</keyword>
<proteinExistence type="predicted"/>
<organism evidence="2 3">
    <name type="scientific">Streptosporangium album</name>
    <dbReference type="NCBI Taxonomy" id="47479"/>
    <lineage>
        <taxon>Bacteria</taxon>
        <taxon>Bacillati</taxon>
        <taxon>Actinomycetota</taxon>
        <taxon>Actinomycetes</taxon>
        <taxon>Streptosporangiales</taxon>
        <taxon>Streptosporangiaceae</taxon>
        <taxon>Streptosporangium</taxon>
    </lineage>
</organism>
<gene>
    <name evidence="2" type="ORF">FHR32_008364</name>
</gene>
<name>A0A7W7WEK6_9ACTN</name>
<sequence length="33" mass="3485">MSITCFHAYGAQGPLSGRRDAPTFPTAAGLRPH</sequence>
<comment type="caution">
    <text evidence="2">The sequence shown here is derived from an EMBL/GenBank/DDBJ whole genome shotgun (WGS) entry which is preliminary data.</text>
</comment>
<evidence type="ECO:0000256" key="1">
    <source>
        <dbReference type="SAM" id="MobiDB-lite"/>
    </source>
</evidence>
<accession>A0A7W7WEK6</accession>
<dbReference type="Proteomes" id="UP000534286">
    <property type="component" value="Unassembled WGS sequence"/>
</dbReference>
<evidence type="ECO:0000313" key="2">
    <source>
        <dbReference type="EMBL" id="MBB4943963.1"/>
    </source>
</evidence>
<protein>
    <submittedName>
        <fullName evidence="2">Uncharacterized protein</fullName>
    </submittedName>
</protein>
<feature type="region of interest" description="Disordered" evidence="1">
    <location>
        <begin position="1"/>
        <end position="33"/>
    </location>
</feature>